<accession>A0A8J2XNY8</accession>
<evidence type="ECO:0000256" key="2">
    <source>
        <dbReference type="ARBA" id="ARBA00023004"/>
    </source>
</evidence>
<keyword evidence="2" id="KW-0408">Iron</keyword>
<evidence type="ECO:0000313" key="5">
    <source>
        <dbReference type="EMBL" id="GGA76752.1"/>
    </source>
</evidence>
<protein>
    <recommendedName>
        <fullName evidence="4">4Fe-4S ferredoxin-type domain-containing protein</fullName>
    </recommendedName>
</protein>
<evidence type="ECO:0000313" key="6">
    <source>
        <dbReference type="Proteomes" id="UP000619743"/>
    </source>
</evidence>
<dbReference type="PROSITE" id="PS00198">
    <property type="entry name" value="4FE4S_FER_1"/>
    <property type="match status" value="1"/>
</dbReference>
<dbReference type="Gene3D" id="3.30.70.20">
    <property type="match status" value="1"/>
</dbReference>
<gene>
    <name evidence="5" type="ORF">GCM10011369_18330</name>
</gene>
<name>A0A8J2XNY8_9GAMM</name>
<comment type="caution">
    <text evidence="5">The sequence shown here is derived from an EMBL/GenBank/DDBJ whole genome shotgun (WGS) entry which is preliminary data.</text>
</comment>
<organism evidence="5 6">
    <name type="scientific">Neiella marina</name>
    <dbReference type="NCBI Taxonomy" id="508461"/>
    <lineage>
        <taxon>Bacteria</taxon>
        <taxon>Pseudomonadati</taxon>
        <taxon>Pseudomonadota</taxon>
        <taxon>Gammaproteobacteria</taxon>
        <taxon>Alteromonadales</taxon>
        <taxon>Echinimonadaceae</taxon>
        <taxon>Neiella</taxon>
    </lineage>
</organism>
<dbReference type="EMBL" id="BMDX01000007">
    <property type="protein sequence ID" value="GGA76752.1"/>
    <property type="molecule type" value="Genomic_DNA"/>
</dbReference>
<feature type="domain" description="4Fe-4S ferredoxin-type" evidence="4">
    <location>
        <begin position="1"/>
        <end position="29"/>
    </location>
</feature>
<dbReference type="Pfam" id="PF00037">
    <property type="entry name" value="Fer4"/>
    <property type="match status" value="1"/>
</dbReference>
<dbReference type="InterPro" id="IPR017896">
    <property type="entry name" value="4Fe4S_Fe-S-bd"/>
</dbReference>
<evidence type="ECO:0000256" key="1">
    <source>
        <dbReference type="ARBA" id="ARBA00022723"/>
    </source>
</evidence>
<sequence>MAFSITNACIGCNACKLVCPQKAIVSGSNGYAIAAHRCNECVGHHADPQCASICPIETAIVDANHRALNPPGSLTGLPTERNVIAISLLEQRVSKAQGDARPASGEGHVC</sequence>
<dbReference type="GO" id="GO:0051536">
    <property type="term" value="F:iron-sulfur cluster binding"/>
    <property type="evidence" value="ECO:0007669"/>
    <property type="project" value="UniProtKB-KW"/>
</dbReference>
<keyword evidence="3" id="KW-0411">Iron-sulfur</keyword>
<keyword evidence="1" id="KW-0479">Metal-binding</keyword>
<dbReference type="AlphaFoldDB" id="A0A8J2XNY8"/>
<reference evidence="6" key="1">
    <citation type="journal article" date="2019" name="Int. J. Syst. Evol. Microbiol.">
        <title>The Global Catalogue of Microorganisms (GCM) 10K type strain sequencing project: providing services to taxonomists for standard genome sequencing and annotation.</title>
        <authorList>
            <consortium name="The Broad Institute Genomics Platform"/>
            <consortium name="The Broad Institute Genome Sequencing Center for Infectious Disease"/>
            <person name="Wu L."/>
            <person name="Ma J."/>
        </authorList>
    </citation>
    <scope>NUCLEOTIDE SEQUENCE [LARGE SCALE GENOMIC DNA]</scope>
    <source>
        <strain evidence="6">CGMCC 1.10130</strain>
    </source>
</reference>
<proteinExistence type="predicted"/>
<evidence type="ECO:0000259" key="4">
    <source>
        <dbReference type="PROSITE" id="PS51379"/>
    </source>
</evidence>
<evidence type="ECO:0000256" key="3">
    <source>
        <dbReference type="ARBA" id="ARBA00023014"/>
    </source>
</evidence>
<keyword evidence="6" id="KW-1185">Reference proteome</keyword>
<dbReference type="Proteomes" id="UP000619743">
    <property type="component" value="Unassembled WGS sequence"/>
</dbReference>
<dbReference type="PROSITE" id="PS51379">
    <property type="entry name" value="4FE4S_FER_2"/>
    <property type="match status" value="1"/>
</dbReference>
<dbReference type="RefSeq" id="WP_087506943.1">
    <property type="nucleotide sequence ID" value="NZ_BMDX01000007.1"/>
</dbReference>
<dbReference type="GO" id="GO:0046872">
    <property type="term" value="F:metal ion binding"/>
    <property type="evidence" value="ECO:0007669"/>
    <property type="project" value="UniProtKB-KW"/>
</dbReference>
<dbReference type="SUPFAM" id="SSF54862">
    <property type="entry name" value="4Fe-4S ferredoxins"/>
    <property type="match status" value="1"/>
</dbReference>
<dbReference type="OrthoDB" id="9803397at2"/>
<dbReference type="InterPro" id="IPR017900">
    <property type="entry name" value="4Fe4S_Fe_S_CS"/>
</dbReference>